<keyword evidence="1" id="KW-1133">Transmembrane helix</keyword>
<name>A0ABT8JND2_9BACL</name>
<keyword evidence="3" id="KW-1185">Reference proteome</keyword>
<dbReference type="EMBL" id="JAROCC010000002">
    <property type="protein sequence ID" value="MDN4606585.1"/>
    <property type="molecule type" value="Genomic_DNA"/>
</dbReference>
<evidence type="ECO:0000313" key="2">
    <source>
        <dbReference type="EMBL" id="MDN4606585.1"/>
    </source>
</evidence>
<dbReference type="Proteomes" id="UP001175097">
    <property type="component" value="Unassembled WGS sequence"/>
</dbReference>
<reference evidence="2" key="1">
    <citation type="submission" date="2023-03" db="EMBL/GenBank/DDBJ databases">
        <title>MT1 and MT2 Draft Genomes of Novel Species.</title>
        <authorList>
            <person name="Venkateswaran K."/>
        </authorList>
    </citation>
    <scope>NUCLEOTIDE SEQUENCE</scope>
    <source>
        <strain evidence="2">F6_3S_P_2</strain>
    </source>
</reference>
<protein>
    <submittedName>
        <fullName evidence="2">Uncharacterized protein</fullName>
    </submittedName>
</protein>
<gene>
    <name evidence="2" type="ORF">P5G49_03735</name>
</gene>
<comment type="caution">
    <text evidence="2">The sequence shown here is derived from an EMBL/GenBank/DDBJ whole genome shotgun (WGS) entry which is preliminary data.</text>
</comment>
<keyword evidence="1" id="KW-0472">Membrane</keyword>
<keyword evidence="1" id="KW-0812">Transmembrane</keyword>
<feature type="transmembrane region" description="Helical" evidence="1">
    <location>
        <begin position="7"/>
        <end position="30"/>
    </location>
</feature>
<accession>A0ABT8JND2</accession>
<evidence type="ECO:0000313" key="3">
    <source>
        <dbReference type="Proteomes" id="UP001175097"/>
    </source>
</evidence>
<proteinExistence type="predicted"/>
<sequence length="74" mass="8561">MSTVKRMYGLSIIFSMVAFWIYFKAFQWIFNQFFPSTTAMDVIFVIIVLIVIVPVSLMTGRKISALFLAKTRSK</sequence>
<dbReference type="RefSeq" id="WP_301242112.1">
    <property type="nucleotide sequence ID" value="NZ_JAROCC010000002.1"/>
</dbReference>
<organism evidence="2 3">
    <name type="scientific">Sporosarcina highlanderae</name>
    <dbReference type="NCBI Taxonomy" id="3035916"/>
    <lineage>
        <taxon>Bacteria</taxon>
        <taxon>Bacillati</taxon>
        <taxon>Bacillota</taxon>
        <taxon>Bacilli</taxon>
        <taxon>Bacillales</taxon>
        <taxon>Caryophanaceae</taxon>
        <taxon>Sporosarcina</taxon>
    </lineage>
</organism>
<feature type="transmembrane region" description="Helical" evidence="1">
    <location>
        <begin position="42"/>
        <end position="60"/>
    </location>
</feature>
<evidence type="ECO:0000256" key="1">
    <source>
        <dbReference type="SAM" id="Phobius"/>
    </source>
</evidence>